<gene>
    <name evidence="8" type="ORF">ACFQGD_05120</name>
</gene>
<dbReference type="InterPro" id="IPR003439">
    <property type="entry name" value="ABC_transporter-like_ATP-bd"/>
</dbReference>
<dbReference type="PROSITE" id="PS50893">
    <property type="entry name" value="ABC_TRANSPORTER_2"/>
    <property type="match status" value="1"/>
</dbReference>
<dbReference type="Pfam" id="PF13732">
    <property type="entry name" value="DrrA1-3_C"/>
    <property type="match status" value="1"/>
</dbReference>
<evidence type="ECO:0000256" key="1">
    <source>
        <dbReference type="ARBA" id="ARBA00004202"/>
    </source>
</evidence>
<protein>
    <submittedName>
        <fullName evidence="8">ABC transporter ATP-binding protein</fullName>
    </submittedName>
</protein>
<organism evidence="8 9">
    <name type="scientific">Haloechinothrix salitolerans</name>
    <dbReference type="NCBI Taxonomy" id="926830"/>
    <lineage>
        <taxon>Bacteria</taxon>
        <taxon>Bacillati</taxon>
        <taxon>Actinomycetota</taxon>
        <taxon>Actinomycetes</taxon>
        <taxon>Pseudonocardiales</taxon>
        <taxon>Pseudonocardiaceae</taxon>
        <taxon>Haloechinothrix</taxon>
    </lineage>
</organism>
<dbReference type="InterPro" id="IPR025302">
    <property type="entry name" value="DrrA1/2-like_C"/>
</dbReference>
<keyword evidence="6" id="KW-0046">Antibiotic resistance</keyword>
<dbReference type="RefSeq" id="WP_345395633.1">
    <property type="nucleotide sequence ID" value="NZ_BAABLA010000024.1"/>
</dbReference>
<dbReference type="Pfam" id="PF00005">
    <property type="entry name" value="ABC_tran"/>
    <property type="match status" value="1"/>
</dbReference>
<proteinExistence type="inferred from homology"/>
<dbReference type="InterPro" id="IPR050763">
    <property type="entry name" value="ABC_transporter_ATP-binding"/>
</dbReference>
<dbReference type="Proteomes" id="UP001596337">
    <property type="component" value="Unassembled WGS sequence"/>
</dbReference>
<keyword evidence="3" id="KW-0813">Transport</keyword>
<evidence type="ECO:0000256" key="3">
    <source>
        <dbReference type="ARBA" id="ARBA00022448"/>
    </source>
</evidence>
<evidence type="ECO:0000313" key="8">
    <source>
        <dbReference type="EMBL" id="MFC6866519.1"/>
    </source>
</evidence>
<dbReference type="EMBL" id="JBHSXX010000001">
    <property type="protein sequence ID" value="MFC6866519.1"/>
    <property type="molecule type" value="Genomic_DNA"/>
</dbReference>
<dbReference type="Gene3D" id="3.40.50.300">
    <property type="entry name" value="P-loop containing nucleotide triphosphate hydrolases"/>
    <property type="match status" value="1"/>
</dbReference>
<reference evidence="9" key="1">
    <citation type="journal article" date="2019" name="Int. J. Syst. Evol. Microbiol.">
        <title>The Global Catalogue of Microorganisms (GCM) 10K type strain sequencing project: providing services to taxonomists for standard genome sequencing and annotation.</title>
        <authorList>
            <consortium name="The Broad Institute Genomics Platform"/>
            <consortium name="The Broad Institute Genome Sequencing Center for Infectious Disease"/>
            <person name="Wu L."/>
            <person name="Ma J."/>
        </authorList>
    </citation>
    <scope>NUCLEOTIDE SEQUENCE [LARGE SCALE GENOMIC DNA]</scope>
    <source>
        <strain evidence="9">KCTC 32255</strain>
    </source>
</reference>
<evidence type="ECO:0000256" key="2">
    <source>
        <dbReference type="ARBA" id="ARBA00005417"/>
    </source>
</evidence>
<dbReference type="InterPro" id="IPR003593">
    <property type="entry name" value="AAA+_ATPase"/>
</dbReference>
<dbReference type="SMART" id="SM00382">
    <property type="entry name" value="AAA"/>
    <property type="match status" value="1"/>
</dbReference>
<comment type="caution">
    <text evidence="8">The sequence shown here is derived from an EMBL/GenBank/DDBJ whole genome shotgun (WGS) entry which is preliminary data.</text>
</comment>
<feature type="domain" description="ABC transporter" evidence="7">
    <location>
        <begin position="16"/>
        <end position="243"/>
    </location>
</feature>
<dbReference type="PROSITE" id="PS00211">
    <property type="entry name" value="ABC_TRANSPORTER_1"/>
    <property type="match status" value="1"/>
</dbReference>
<keyword evidence="5 8" id="KW-0067">ATP-binding</keyword>
<evidence type="ECO:0000313" key="9">
    <source>
        <dbReference type="Proteomes" id="UP001596337"/>
    </source>
</evidence>
<dbReference type="PANTHER" id="PTHR42711:SF5">
    <property type="entry name" value="ABC TRANSPORTER ATP-BINDING PROTEIN NATA"/>
    <property type="match status" value="1"/>
</dbReference>
<comment type="similarity">
    <text evidence="2">Belongs to the ABC transporter superfamily.</text>
</comment>
<dbReference type="PANTHER" id="PTHR42711">
    <property type="entry name" value="ABC TRANSPORTER ATP-BINDING PROTEIN"/>
    <property type="match status" value="1"/>
</dbReference>
<keyword evidence="4" id="KW-0547">Nucleotide-binding</keyword>
<comment type="subcellular location">
    <subcellularLocation>
        <location evidence="1">Cell membrane</location>
        <topology evidence="1">Peripheral membrane protein</topology>
    </subcellularLocation>
</comment>
<evidence type="ECO:0000256" key="6">
    <source>
        <dbReference type="ARBA" id="ARBA00023251"/>
    </source>
</evidence>
<evidence type="ECO:0000256" key="4">
    <source>
        <dbReference type="ARBA" id="ARBA00022741"/>
    </source>
</evidence>
<accession>A0ABW2BXD6</accession>
<name>A0ABW2BXD6_9PSEU</name>
<dbReference type="InterPro" id="IPR027417">
    <property type="entry name" value="P-loop_NTPase"/>
</dbReference>
<keyword evidence="9" id="KW-1185">Reference proteome</keyword>
<evidence type="ECO:0000256" key="5">
    <source>
        <dbReference type="ARBA" id="ARBA00022840"/>
    </source>
</evidence>
<evidence type="ECO:0000259" key="7">
    <source>
        <dbReference type="PROSITE" id="PS50893"/>
    </source>
</evidence>
<dbReference type="SUPFAM" id="SSF52540">
    <property type="entry name" value="P-loop containing nucleoside triphosphate hydrolases"/>
    <property type="match status" value="1"/>
</dbReference>
<dbReference type="InterPro" id="IPR017871">
    <property type="entry name" value="ABC_transporter-like_CS"/>
</dbReference>
<dbReference type="GO" id="GO:0005524">
    <property type="term" value="F:ATP binding"/>
    <property type="evidence" value="ECO:0007669"/>
    <property type="project" value="UniProtKB-KW"/>
</dbReference>
<sequence>MALDVQHAGARVRHAVEVSGLRKRYGDIVALDDVEFTVGPGELFGFVGSNGAGKTTAMRIMLGVLAADAGEVRFDGKPIDRETRARIGYMPEERGLYPKMTVRDQLVYLARLHGLTTNDAHTATENWIRRLGLADRRDDEIQKLSLGNQQRVQLAAALVHDPALLVLDEPFSGLDPVAVDVMSEVLKEKAAQGVPVVFSSHQLALVEGLCDRVGIIRDGAMVAVGSIDELTADVTTRLRVSVEAAAGWADDIEGARVLGEDRGATLIELARDGDEQAVLRAAMAAGTVTEFSRHRPTLADLFRNVVIEGNAQ</sequence>